<gene>
    <name evidence="7" type="ORF">HPB51_019984</name>
</gene>
<evidence type="ECO:0000256" key="4">
    <source>
        <dbReference type="ARBA" id="ARBA00023125"/>
    </source>
</evidence>
<dbReference type="PANTHER" id="PTHR46600:SF11">
    <property type="entry name" value="THAP DOMAIN-CONTAINING PROTEIN 10"/>
    <property type="match status" value="1"/>
</dbReference>
<dbReference type="PANTHER" id="PTHR46600">
    <property type="entry name" value="THAP DOMAIN-CONTAINING"/>
    <property type="match status" value="1"/>
</dbReference>
<reference evidence="7" key="1">
    <citation type="journal article" date="2020" name="Cell">
        <title>Large-Scale Comparative Analyses of Tick Genomes Elucidate Their Genetic Diversity and Vector Capacities.</title>
        <authorList>
            <consortium name="Tick Genome and Microbiome Consortium (TIGMIC)"/>
            <person name="Jia N."/>
            <person name="Wang J."/>
            <person name="Shi W."/>
            <person name="Du L."/>
            <person name="Sun Y."/>
            <person name="Zhan W."/>
            <person name="Jiang J.F."/>
            <person name="Wang Q."/>
            <person name="Zhang B."/>
            <person name="Ji P."/>
            <person name="Bell-Sakyi L."/>
            <person name="Cui X.M."/>
            <person name="Yuan T.T."/>
            <person name="Jiang B.G."/>
            <person name="Yang W.F."/>
            <person name="Lam T.T."/>
            <person name="Chang Q.C."/>
            <person name="Ding S.J."/>
            <person name="Wang X.J."/>
            <person name="Zhu J.G."/>
            <person name="Ruan X.D."/>
            <person name="Zhao L."/>
            <person name="Wei J.T."/>
            <person name="Ye R.Z."/>
            <person name="Que T.C."/>
            <person name="Du C.H."/>
            <person name="Zhou Y.H."/>
            <person name="Cheng J.X."/>
            <person name="Dai P.F."/>
            <person name="Guo W.B."/>
            <person name="Han X.H."/>
            <person name="Huang E.J."/>
            <person name="Li L.F."/>
            <person name="Wei W."/>
            <person name="Gao Y.C."/>
            <person name="Liu J.Z."/>
            <person name="Shao H.Z."/>
            <person name="Wang X."/>
            <person name="Wang C.C."/>
            <person name="Yang T.C."/>
            <person name="Huo Q.B."/>
            <person name="Li W."/>
            <person name="Chen H.Y."/>
            <person name="Chen S.E."/>
            <person name="Zhou L.G."/>
            <person name="Ni X.B."/>
            <person name="Tian J.H."/>
            <person name="Sheng Y."/>
            <person name="Liu T."/>
            <person name="Pan Y.S."/>
            <person name="Xia L.Y."/>
            <person name="Li J."/>
            <person name="Zhao F."/>
            <person name="Cao W.C."/>
        </authorList>
    </citation>
    <scope>NUCLEOTIDE SEQUENCE</scope>
    <source>
        <strain evidence="7">Rmic-2018</strain>
    </source>
</reference>
<comment type="caution">
    <text evidence="7">The sequence shown here is derived from an EMBL/GenBank/DDBJ whole genome shotgun (WGS) entry which is preliminary data.</text>
</comment>
<dbReference type="GO" id="GO:0008270">
    <property type="term" value="F:zinc ion binding"/>
    <property type="evidence" value="ECO:0007669"/>
    <property type="project" value="UniProtKB-KW"/>
</dbReference>
<keyword evidence="2 5" id="KW-0863">Zinc-finger</keyword>
<dbReference type="VEuPathDB" id="VectorBase:LOC119169848"/>
<dbReference type="Pfam" id="PF05485">
    <property type="entry name" value="THAP"/>
    <property type="match status" value="1"/>
</dbReference>
<organism evidence="7 8">
    <name type="scientific">Rhipicephalus microplus</name>
    <name type="common">Cattle tick</name>
    <name type="synonym">Boophilus microplus</name>
    <dbReference type="NCBI Taxonomy" id="6941"/>
    <lineage>
        <taxon>Eukaryota</taxon>
        <taxon>Metazoa</taxon>
        <taxon>Ecdysozoa</taxon>
        <taxon>Arthropoda</taxon>
        <taxon>Chelicerata</taxon>
        <taxon>Arachnida</taxon>
        <taxon>Acari</taxon>
        <taxon>Parasitiformes</taxon>
        <taxon>Ixodida</taxon>
        <taxon>Ixodoidea</taxon>
        <taxon>Ixodidae</taxon>
        <taxon>Rhipicephalinae</taxon>
        <taxon>Rhipicephalus</taxon>
        <taxon>Boophilus</taxon>
    </lineage>
</organism>
<name>A0A9J6DBM2_RHIMP</name>
<dbReference type="GO" id="GO:0043565">
    <property type="term" value="F:sequence-specific DNA binding"/>
    <property type="evidence" value="ECO:0007669"/>
    <property type="project" value="InterPro"/>
</dbReference>
<dbReference type="AlphaFoldDB" id="A0A9J6DBM2"/>
<evidence type="ECO:0000259" key="6">
    <source>
        <dbReference type="PROSITE" id="PS50950"/>
    </source>
</evidence>
<dbReference type="SUPFAM" id="SSF57716">
    <property type="entry name" value="Glucocorticoid receptor-like (DNA-binding domain)"/>
    <property type="match status" value="1"/>
</dbReference>
<evidence type="ECO:0000256" key="1">
    <source>
        <dbReference type="ARBA" id="ARBA00022723"/>
    </source>
</evidence>
<dbReference type="InterPro" id="IPR038441">
    <property type="entry name" value="THAP_Znf_sf"/>
</dbReference>
<reference evidence="7" key="2">
    <citation type="submission" date="2021-09" db="EMBL/GenBank/DDBJ databases">
        <authorList>
            <person name="Jia N."/>
            <person name="Wang J."/>
            <person name="Shi W."/>
            <person name="Du L."/>
            <person name="Sun Y."/>
            <person name="Zhan W."/>
            <person name="Jiang J."/>
            <person name="Wang Q."/>
            <person name="Zhang B."/>
            <person name="Ji P."/>
            <person name="Sakyi L.B."/>
            <person name="Cui X."/>
            <person name="Yuan T."/>
            <person name="Jiang B."/>
            <person name="Yang W."/>
            <person name="Lam T.T.-Y."/>
            <person name="Chang Q."/>
            <person name="Ding S."/>
            <person name="Wang X."/>
            <person name="Zhu J."/>
            <person name="Ruan X."/>
            <person name="Zhao L."/>
            <person name="Wei J."/>
            <person name="Que T."/>
            <person name="Du C."/>
            <person name="Cheng J."/>
            <person name="Dai P."/>
            <person name="Han X."/>
            <person name="Huang E."/>
            <person name="Gao Y."/>
            <person name="Liu J."/>
            <person name="Shao H."/>
            <person name="Ye R."/>
            <person name="Li L."/>
            <person name="Wei W."/>
            <person name="Wang X."/>
            <person name="Wang C."/>
            <person name="Huo Q."/>
            <person name="Li W."/>
            <person name="Guo W."/>
            <person name="Chen H."/>
            <person name="Chen S."/>
            <person name="Zhou L."/>
            <person name="Zhou L."/>
            <person name="Ni X."/>
            <person name="Tian J."/>
            <person name="Zhou Y."/>
            <person name="Sheng Y."/>
            <person name="Liu T."/>
            <person name="Pan Y."/>
            <person name="Xia L."/>
            <person name="Li J."/>
            <person name="Zhao F."/>
            <person name="Cao W."/>
        </authorList>
    </citation>
    <scope>NUCLEOTIDE SEQUENCE</scope>
    <source>
        <strain evidence="7">Rmic-2018</strain>
        <tissue evidence="7">Larvae</tissue>
    </source>
</reference>
<feature type="domain" description="THAP-type" evidence="6">
    <location>
        <begin position="9"/>
        <end position="102"/>
    </location>
</feature>
<sequence length="308" mass="34890">MAERRRDKRDRTCFVPYCNSGYRSCKEARSLFRVPADVVKREAWSRLIKRANRELNDASAVCDLHFEAHFIERTFKTTINGEVVEIERDRPQLAKDALPTIFPGAPSYISKRLPKKRKERSICDQVLPAAKRSRKKFAESSPPPIEDLETQVSSIDSVEVSGSLSFSGLKMPHGWSEIHLPNSEGPFVYAQCEEHEKDVDSALALKKLVKIEVRSEGNAATVEVHLQGRKWQQQQIATREEAEALLDHVDKFSLCCGAGLEPLSGECSSFNGKFFSKNCTITTKEGPATACIHCKYQRKLILNQRWSY</sequence>
<keyword evidence="1" id="KW-0479">Metal-binding</keyword>
<keyword evidence="4 5" id="KW-0238">DNA-binding</keyword>
<dbReference type="InterPro" id="IPR026516">
    <property type="entry name" value="THAP1/10"/>
</dbReference>
<dbReference type="SMART" id="SM00692">
    <property type="entry name" value="DM3"/>
    <property type="match status" value="1"/>
</dbReference>
<evidence type="ECO:0000256" key="5">
    <source>
        <dbReference type="PROSITE-ProRule" id="PRU00309"/>
    </source>
</evidence>
<accession>A0A9J6DBM2</accession>
<keyword evidence="8" id="KW-1185">Reference proteome</keyword>
<evidence type="ECO:0000256" key="3">
    <source>
        <dbReference type="ARBA" id="ARBA00022833"/>
    </source>
</evidence>
<dbReference type="PROSITE" id="PS50950">
    <property type="entry name" value="ZF_THAP"/>
    <property type="match status" value="1"/>
</dbReference>
<dbReference type="Proteomes" id="UP000821866">
    <property type="component" value="Chromosome 8"/>
</dbReference>
<dbReference type="EMBL" id="JABSTU010000010">
    <property type="protein sequence ID" value="KAH8019557.1"/>
    <property type="molecule type" value="Genomic_DNA"/>
</dbReference>
<keyword evidence="3" id="KW-0862">Zinc</keyword>
<evidence type="ECO:0000313" key="7">
    <source>
        <dbReference type="EMBL" id="KAH8019557.1"/>
    </source>
</evidence>
<proteinExistence type="predicted"/>
<protein>
    <recommendedName>
        <fullName evidence="6">THAP-type domain-containing protein</fullName>
    </recommendedName>
</protein>
<evidence type="ECO:0000313" key="8">
    <source>
        <dbReference type="Proteomes" id="UP000821866"/>
    </source>
</evidence>
<dbReference type="Gene3D" id="6.20.210.20">
    <property type="entry name" value="THAP domain"/>
    <property type="match status" value="1"/>
</dbReference>
<dbReference type="SMART" id="SM00980">
    <property type="entry name" value="THAP"/>
    <property type="match status" value="1"/>
</dbReference>
<evidence type="ECO:0000256" key="2">
    <source>
        <dbReference type="ARBA" id="ARBA00022771"/>
    </source>
</evidence>
<dbReference type="InterPro" id="IPR006612">
    <property type="entry name" value="THAP_Znf"/>
</dbReference>